<feature type="domain" description="Reverse transcriptase" evidence="1">
    <location>
        <begin position="1"/>
        <end position="104"/>
    </location>
</feature>
<dbReference type="GO" id="GO:0071897">
    <property type="term" value="P:DNA biosynthetic process"/>
    <property type="evidence" value="ECO:0007669"/>
    <property type="project" value="UniProtKB-ARBA"/>
</dbReference>
<dbReference type="Pfam" id="PF00078">
    <property type="entry name" value="RVT_1"/>
    <property type="match status" value="1"/>
</dbReference>
<proteinExistence type="predicted"/>
<organism evidence="2">
    <name type="scientific">Scylla olivacea</name>
    <name type="common">Orange mud crab</name>
    <name type="synonym">Cancer olivacea</name>
    <dbReference type="NCBI Taxonomy" id="85551"/>
    <lineage>
        <taxon>Eukaryota</taxon>
        <taxon>Metazoa</taxon>
        <taxon>Ecdysozoa</taxon>
        <taxon>Arthropoda</taxon>
        <taxon>Crustacea</taxon>
        <taxon>Multicrustacea</taxon>
        <taxon>Malacostraca</taxon>
        <taxon>Eumalacostraca</taxon>
        <taxon>Eucarida</taxon>
        <taxon>Decapoda</taxon>
        <taxon>Pleocyemata</taxon>
        <taxon>Brachyura</taxon>
        <taxon>Eubrachyura</taxon>
        <taxon>Portunoidea</taxon>
        <taxon>Portunidae</taxon>
        <taxon>Portuninae</taxon>
        <taxon>Scylla</taxon>
    </lineage>
</organism>
<dbReference type="PANTHER" id="PTHR33064:SF37">
    <property type="entry name" value="RIBONUCLEASE H"/>
    <property type="match status" value="1"/>
</dbReference>
<evidence type="ECO:0000259" key="1">
    <source>
        <dbReference type="PROSITE" id="PS50878"/>
    </source>
</evidence>
<sequence>MQCLMDHITWDLDGVMVYLDDILVASPSLHHHQEQLRRLFIRLQAYGIKILLAKCALGVSEVDFLDHRMGPAGIAPSHRKSNPYGTSRIPMTAKKLQKFLGLINYHRFIPSAATILSSLHDPLKRKKNISPKQL</sequence>
<evidence type="ECO:0000313" key="2">
    <source>
        <dbReference type="EMBL" id="JAI56625.1"/>
    </source>
</evidence>
<dbReference type="InterPro" id="IPR051320">
    <property type="entry name" value="Viral_Replic_Matur_Polypro"/>
</dbReference>
<dbReference type="InterPro" id="IPR000477">
    <property type="entry name" value="RT_dom"/>
</dbReference>
<dbReference type="PANTHER" id="PTHR33064">
    <property type="entry name" value="POL PROTEIN"/>
    <property type="match status" value="1"/>
</dbReference>
<reference evidence="2" key="1">
    <citation type="submission" date="2015-09" db="EMBL/GenBank/DDBJ databases">
        <title>Scylla olivacea transcriptome.</title>
        <authorList>
            <person name="Ikhwanuddin M."/>
        </authorList>
    </citation>
    <scope>NUCLEOTIDE SEQUENCE</scope>
</reference>
<protein>
    <recommendedName>
        <fullName evidence="1">Reverse transcriptase domain-containing protein</fullName>
    </recommendedName>
</protein>
<name>A0A0P4VWW0_SCYOL</name>
<dbReference type="AlphaFoldDB" id="A0A0P4VWW0"/>
<dbReference type="SUPFAM" id="SSF56672">
    <property type="entry name" value="DNA/RNA polymerases"/>
    <property type="match status" value="1"/>
</dbReference>
<dbReference type="InterPro" id="IPR043502">
    <property type="entry name" value="DNA/RNA_pol_sf"/>
</dbReference>
<dbReference type="InterPro" id="IPR043128">
    <property type="entry name" value="Rev_trsase/Diguanyl_cyclase"/>
</dbReference>
<accession>A0A0P4VWW0</accession>
<dbReference type="PROSITE" id="PS50878">
    <property type="entry name" value="RT_POL"/>
    <property type="match status" value="1"/>
</dbReference>
<dbReference type="Gene3D" id="3.30.70.270">
    <property type="match status" value="2"/>
</dbReference>
<dbReference type="EMBL" id="GDRN01149563">
    <property type="protein sequence ID" value="JAI56625.1"/>
    <property type="molecule type" value="Transcribed_RNA"/>
</dbReference>